<keyword evidence="7" id="KW-1185">Reference proteome</keyword>
<feature type="transmembrane region" description="Helical" evidence="4">
    <location>
        <begin position="169"/>
        <end position="189"/>
    </location>
</feature>
<dbReference type="SUPFAM" id="SSF103473">
    <property type="entry name" value="MFS general substrate transporter"/>
    <property type="match status" value="1"/>
</dbReference>
<evidence type="ECO:0000256" key="1">
    <source>
        <dbReference type="ARBA" id="ARBA00022692"/>
    </source>
</evidence>
<feature type="transmembrane region" description="Helical" evidence="4">
    <location>
        <begin position="12"/>
        <end position="32"/>
    </location>
</feature>
<dbReference type="GO" id="GO:0022857">
    <property type="term" value="F:transmembrane transporter activity"/>
    <property type="evidence" value="ECO:0007669"/>
    <property type="project" value="InterPro"/>
</dbReference>
<dbReference type="InterPro" id="IPR011701">
    <property type="entry name" value="MFS"/>
</dbReference>
<evidence type="ECO:0000256" key="3">
    <source>
        <dbReference type="ARBA" id="ARBA00023136"/>
    </source>
</evidence>
<feature type="transmembrane region" description="Helical" evidence="4">
    <location>
        <begin position="367"/>
        <end position="386"/>
    </location>
</feature>
<evidence type="ECO:0000313" key="6">
    <source>
        <dbReference type="EMBL" id="PJE36197.1"/>
    </source>
</evidence>
<comment type="caution">
    <text evidence="6">The sequence shown here is derived from an EMBL/GenBank/DDBJ whole genome shotgun (WGS) entry which is preliminary data.</text>
</comment>
<dbReference type="PROSITE" id="PS50850">
    <property type="entry name" value="MFS"/>
    <property type="match status" value="1"/>
</dbReference>
<keyword evidence="2 4" id="KW-1133">Transmembrane helix</keyword>
<organism evidence="6 7">
    <name type="scientific">Pseudooceanicola lipolyticus</name>
    <dbReference type="NCBI Taxonomy" id="2029104"/>
    <lineage>
        <taxon>Bacteria</taxon>
        <taxon>Pseudomonadati</taxon>
        <taxon>Pseudomonadota</taxon>
        <taxon>Alphaproteobacteria</taxon>
        <taxon>Rhodobacterales</taxon>
        <taxon>Paracoccaceae</taxon>
        <taxon>Pseudooceanicola</taxon>
    </lineage>
</organism>
<feature type="transmembrane region" description="Helical" evidence="4">
    <location>
        <begin position="275"/>
        <end position="296"/>
    </location>
</feature>
<dbReference type="Proteomes" id="UP000231553">
    <property type="component" value="Unassembled WGS sequence"/>
</dbReference>
<evidence type="ECO:0000256" key="2">
    <source>
        <dbReference type="ARBA" id="ARBA00022989"/>
    </source>
</evidence>
<gene>
    <name evidence="6" type="ORF">CVM52_13255</name>
</gene>
<feature type="transmembrane region" description="Helical" evidence="4">
    <location>
        <begin position="235"/>
        <end position="254"/>
    </location>
</feature>
<dbReference type="AlphaFoldDB" id="A0A2M8J092"/>
<protein>
    <submittedName>
        <fullName evidence="6">MFS transporter</fullName>
    </submittedName>
</protein>
<dbReference type="PANTHER" id="PTHR11360:SF308">
    <property type="entry name" value="BLL3089 PROTEIN"/>
    <property type="match status" value="1"/>
</dbReference>
<dbReference type="Pfam" id="PF07690">
    <property type="entry name" value="MFS_1"/>
    <property type="match status" value="1"/>
</dbReference>
<keyword evidence="1 4" id="KW-0812">Transmembrane</keyword>
<feature type="transmembrane region" description="Helical" evidence="4">
    <location>
        <begin position="336"/>
        <end position="355"/>
    </location>
</feature>
<feature type="transmembrane region" description="Helical" evidence="4">
    <location>
        <begin position="302"/>
        <end position="324"/>
    </location>
</feature>
<dbReference type="RefSeq" id="WP_100162975.1">
    <property type="nucleotide sequence ID" value="NZ_PGTB01000052.1"/>
</dbReference>
<feature type="transmembrane region" description="Helical" evidence="4">
    <location>
        <begin position="100"/>
        <end position="126"/>
    </location>
</feature>
<dbReference type="InterPro" id="IPR050327">
    <property type="entry name" value="Proton-linked_MCT"/>
</dbReference>
<feature type="domain" description="Major facilitator superfamily (MFS) profile" evidence="5">
    <location>
        <begin position="10"/>
        <end position="386"/>
    </location>
</feature>
<dbReference type="EMBL" id="PGTB01000052">
    <property type="protein sequence ID" value="PJE36197.1"/>
    <property type="molecule type" value="Genomic_DNA"/>
</dbReference>
<dbReference type="PANTHER" id="PTHR11360">
    <property type="entry name" value="MONOCARBOXYLATE TRANSPORTER"/>
    <property type="match status" value="1"/>
</dbReference>
<evidence type="ECO:0000256" key="4">
    <source>
        <dbReference type="SAM" id="Phobius"/>
    </source>
</evidence>
<name>A0A2M8J092_9RHOB</name>
<dbReference type="InterPro" id="IPR020846">
    <property type="entry name" value="MFS_dom"/>
</dbReference>
<sequence length="394" mass="40443">MSGLARLKTVSALGIIEIFAWGSSFYLIAVLAQPIAAETGWSGAAVSAGVSVGLLVSGLAATLTGRLIEARGGRPVLAGGMCLLALGLVLLGLARSLPAYYAAWVVLGLGMAGGLYDAAFSALGRIFGRDARAAITQLTLWGGFASTVCWPLSAWLVEVVGWRNACFSYAALHMVVTLPLALFGLPRAARPAPGTKVHSPLPPAVPVLDPRFLCLAGAGILMSTLATIWSVHFVTLLTATGYGIAAAIGIGTLIGPSQVGARVLEMLGRGRHHPIWTMLVATTAILIGFGGLQFGLPAAAVMIAYGAGNGLWSIARGALPLSVFGSDGYARTMGRLATPMLLASAGAPSVGAWLIDRLGAADTLRILAVASLVPLVLAITLFRMSARSRALPQV</sequence>
<feature type="transmembrane region" description="Helical" evidence="4">
    <location>
        <begin position="138"/>
        <end position="157"/>
    </location>
</feature>
<dbReference type="OrthoDB" id="7200137at2"/>
<proteinExistence type="predicted"/>
<accession>A0A2M8J092</accession>
<feature type="transmembrane region" description="Helical" evidence="4">
    <location>
        <begin position="76"/>
        <end position="94"/>
    </location>
</feature>
<keyword evidence="3 4" id="KW-0472">Membrane</keyword>
<dbReference type="Gene3D" id="1.20.1250.20">
    <property type="entry name" value="MFS general substrate transporter like domains"/>
    <property type="match status" value="1"/>
</dbReference>
<feature type="transmembrane region" description="Helical" evidence="4">
    <location>
        <begin position="44"/>
        <end position="64"/>
    </location>
</feature>
<evidence type="ECO:0000313" key="7">
    <source>
        <dbReference type="Proteomes" id="UP000231553"/>
    </source>
</evidence>
<dbReference type="InterPro" id="IPR036259">
    <property type="entry name" value="MFS_trans_sf"/>
</dbReference>
<evidence type="ECO:0000259" key="5">
    <source>
        <dbReference type="PROSITE" id="PS50850"/>
    </source>
</evidence>
<reference evidence="6 7" key="1">
    <citation type="journal article" date="2018" name="Int. J. Syst. Evol. Microbiol.">
        <title>Pseudooceanicola lipolyticus sp. nov., a marine alphaproteobacterium, reclassification of Oceanicola flagellatus as Pseudooceanicola flagellatus comb. nov. and emended description of the genus Pseudooceanicola.</title>
        <authorList>
            <person name="Huang M.-M."/>
            <person name="Guo L.-L."/>
            <person name="Wu Y.-H."/>
            <person name="Lai Q.-L."/>
            <person name="Shao Z.-Z."/>
            <person name="Wang C.-S."/>
            <person name="Wu M."/>
            <person name="Xu X.-W."/>
        </authorList>
    </citation>
    <scope>NUCLEOTIDE SEQUENCE [LARGE SCALE GENOMIC DNA]</scope>
    <source>
        <strain evidence="6 7">157</strain>
    </source>
</reference>
<feature type="transmembrane region" description="Helical" evidence="4">
    <location>
        <begin position="210"/>
        <end position="229"/>
    </location>
</feature>